<name>A0A4R2NG85_9BURK</name>
<dbReference type="PRINTS" id="PR00032">
    <property type="entry name" value="HTHARAC"/>
</dbReference>
<dbReference type="EMBL" id="SLXH01000001">
    <property type="protein sequence ID" value="TCP20373.1"/>
    <property type="molecule type" value="Genomic_DNA"/>
</dbReference>
<dbReference type="InterPro" id="IPR014710">
    <property type="entry name" value="RmlC-like_jellyroll"/>
</dbReference>
<dbReference type="Pfam" id="PF12833">
    <property type="entry name" value="HTH_18"/>
    <property type="match status" value="1"/>
</dbReference>
<dbReference type="RefSeq" id="WP_241525050.1">
    <property type="nucleotide sequence ID" value="NZ_QXNC01000064.1"/>
</dbReference>
<accession>A0A4R2NG85</accession>
<dbReference type="Gene3D" id="1.10.10.60">
    <property type="entry name" value="Homeodomain-like"/>
    <property type="match status" value="1"/>
</dbReference>
<evidence type="ECO:0000256" key="4">
    <source>
        <dbReference type="SAM" id="MobiDB-lite"/>
    </source>
</evidence>
<feature type="domain" description="HTH araC/xylS-type" evidence="5">
    <location>
        <begin position="192"/>
        <end position="290"/>
    </location>
</feature>
<keyword evidence="2" id="KW-0238">DNA-binding</keyword>
<dbReference type="InterPro" id="IPR020449">
    <property type="entry name" value="Tscrpt_reg_AraC-type_HTH"/>
</dbReference>
<dbReference type="Proteomes" id="UP000295182">
    <property type="component" value="Unassembled WGS sequence"/>
</dbReference>
<dbReference type="InterPro" id="IPR037923">
    <property type="entry name" value="HTH-like"/>
</dbReference>
<dbReference type="CDD" id="cd06999">
    <property type="entry name" value="cupin_HpaA-like_N"/>
    <property type="match status" value="1"/>
</dbReference>
<proteinExistence type="predicted"/>
<evidence type="ECO:0000256" key="3">
    <source>
        <dbReference type="ARBA" id="ARBA00023163"/>
    </source>
</evidence>
<evidence type="ECO:0000313" key="6">
    <source>
        <dbReference type="EMBL" id="TCP20373.1"/>
    </source>
</evidence>
<dbReference type="PANTHER" id="PTHR43280">
    <property type="entry name" value="ARAC-FAMILY TRANSCRIPTIONAL REGULATOR"/>
    <property type="match status" value="1"/>
</dbReference>
<keyword evidence="1" id="KW-0805">Transcription regulation</keyword>
<dbReference type="InterPro" id="IPR009057">
    <property type="entry name" value="Homeodomain-like_sf"/>
</dbReference>
<dbReference type="AlphaFoldDB" id="A0A4R2NG85"/>
<organism evidence="6 7">
    <name type="scientific">Simplicispira metamorpha</name>
    <dbReference type="NCBI Taxonomy" id="80881"/>
    <lineage>
        <taxon>Bacteria</taxon>
        <taxon>Pseudomonadati</taxon>
        <taxon>Pseudomonadota</taxon>
        <taxon>Betaproteobacteria</taxon>
        <taxon>Burkholderiales</taxon>
        <taxon>Comamonadaceae</taxon>
        <taxon>Simplicispira</taxon>
    </lineage>
</organism>
<reference evidence="6 7" key="1">
    <citation type="submission" date="2019-03" db="EMBL/GenBank/DDBJ databases">
        <title>Genomic Encyclopedia of Type Strains, Phase IV (KMG-IV): sequencing the most valuable type-strain genomes for metagenomic binning, comparative biology and taxonomic classification.</title>
        <authorList>
            <person name="Goeker M."/>
        </authorList>
    </citation>
    <scope>NUCLEOTIDE SEQUENCE [LARGE SCALE GENOMIC DNA]</scope>
    <source>
        <strain evidence="6 7">DSM 1837</strain>
    </source>
</reference>
<comment type="caution">
    <text evidence="6">The sequence shown here is derived from an EMBL/GenBank/DDBJ whole genome shotgun (WGS) entry which is preliminary data.</text>
</comment>
<dbReference type="SMART" id="SM00342">
    <property type="entry name" value="HTH_ARAC"/>
    <property type="match status" value="1"/>
</dbReference>
<dbReference type="InterPro" id="IPR018060">
    <property type="entry name" value="HTH_AraC"/>
</dbReference>
<dbReference type="GO" id="GO:0003700">
    <property type="term" value="F:DNA-binding transcription factor activity"/>
    <property type="evidence" value="ECO:0007669"/>
    <property type="project" value="InterPro"/>
</dbReference>
<evidence type="ECO:0000256" key="2">
    <source>
        <dbReference type="ARBA" id="ARBA00023125"/>
    </source>
</evidence>
<dbReference type="PROSITE" id="PS01124">
    <property type="entry name" value="HTH_ARAC_FAMILY_2"/>
    <property type="match status" value="1"/>
</dbReference>
<dbReference type="SUPFAM" id="SSF46689">
    <property type="entry name" value="Homeodomain-like"/>
    <property type="match status" value="1"/>
</dbReference>
<gene>
    <name evidence="6" type="ORF">EV674_10121</name>
</gene>
<feature type="region of interest" description="Disordered" evidence="4">
    <location>
        <begin position="298"/>
        <end position="334"/>
    </location>
</feature>
<dbReference type="InterPro" id="IPR013096">
    <property type="entry name" value="Cupin_2"/>
</dbReference>
<dbReference type="PANTHER" id="PTHR43280:SF32">
    <property type="entry name" value="TRANSCRIPTIONAL REGULATORY PROTEIN"/>
    <property type="match status" value="1"/>
</dbReference>
<dbReference type="Gene3D" id="2.60.120.10">
    <property type="entry name" value="Jelly Rolls"/>
    <property type="match status" value="1"/>
</dbReference>
<sequence length="334" mass="36242">MAGILQNMHFSNMETIQSYSLFGESQHLPDVLHCETIAERSVLHDWELAPHRHTRLHQVLLLVSGGGVAHLDGEQHALFPGALINVPPGHVHAFRFTQDTQGWVTTLADELMDEIFVRVGDVRRDLARPAVAPAPAQTREVMGQVWQEFCGRSKARALVLRGLSATLLGWVARALEAQHPGDAPVPESTLVQRLEALIEAHFLEHWQVADYARALSVSPTHLSRVARAATGVSALRLIEARLMREARRNLAYTHLGVATIAYTLGYADPAYFTRAFTRDAGLSPRSFRAQVSASGVVSGTAPAGAATGAPAGPGQRRMRAKAANSQRRAASSSV</sequence>
<evidence type="ECO:0000259" key="5">
    <source>
        <dbReference type="PROSITE" id="PS01124"/>
    </source>
</evidence>
<dbReference type="InterPro" id="IPR047264">
    <property type="entry name" value="Cupin_HpaA-like_N"/>
</dbReference>
<protein>
    <submittedName>
        <fullName evidence="6">AraC family transcriptional regulator</fullName>
    </submittedName>
</protein>
<keyword evidence="3" id="KW-0804">Transcription</keyword>
<evidence type="ECO:0000313" key="7">
    <source>
        <dbReference type="Proteomes" id="UP000295182"/>
    </source>
</evidence>
<dbReference type="GO" id="GO:0043565">
    <property type="term" value="F:sequence-specific DNA binding"/>
    <property type="evidence" value="ECO:0007669"/>
    <property type="project" value="InterPro"/>
</dbReference>
<keyword evidence="7" id="KW-1185">Reference proteome</keyword>
<dbReference type="Pfam" id="PF07883">
    <property type="entry name" value="Cupin_2"/>
    <property type="match status" value="1"/>
</dbReference>
<evidence type="ECO:0000256" key="1">
    <source>
        <dbReference type="ARBA" id="ARBA00023015"/>
    </source>
</evidence>
<dbReference type="SUPFAM" id="SSF51215">
    <property type="entry name" value="Regulatory protein AraC"/>
    <property type="match status" value="1"/>
</dbReference>